<feature type="compositionally biased region" description="Low complexity" evidence="1">
    <location>
        <begin position="22"/>
        <end position="40"/>
    </location>
</feature>
<evidence type="ECO:0000256" key="1">
    <source>
        <dbReference type="SAM" id="MobiDB-lite"/>
    </source>
</evidence>
<name>A0ABR1FHE9_AURAN</name>
<reference evidence="2 3" key="1">
    <citation type="submission" date="2024-03" db="EMBL/GenBank/DDBJ databases">
        <title>Aureococcus anophagefferens CCMP1851 and Kratosvirus quantuckense: Draft genome of a second virus-susceptible host strain in the model system.</title>
        <authorList>
            <person name="Chase E."/>
            <person name="Truchon A.R."/>
            <person name="Schepens W."/>
            <person name="Wilhelm S.W."/>
        </authorList>
    </citation>
    <scope>NUCLEOTIDE SEQUENCE [LARGE SCALE GENOMIC DNA]</scope>
    <source>
        <strain evidence="2 3">CCMP1851</strain>
    </source>
</reference>
<gene>
    <name evidence="2" type="ORF">SO694_00075186</name>
</gene>
<comment type="caution">
    <text evidence="2">The sequence shown here is derived from an EMBL/GenBank/DDBJ whole genome shotgun (WGS) entry which is preliminary data.</text>
</comment>
<evidence type="ECO:0000313" key="3">
    <source>
        <dbReference type="Proteomes" id="UP001363151"/>
    </source>
</evidence>
<dbReference type="EMBL" id="JBBJCI010000423">
    <property type="protein sequence ID" value="KAK7230816.1"/>
    <property type="molecule type" value="Genomic_DNA"/>
</dbReference>
<evidence type="ECO:0000313" key="2">
    <source>
        <dbReference type="EMBL" id="KAK7230816.1"/>
    </source>
</evidence>
<keyword evidence="3" id="KW-1185">Reference proteome</keyword>
<sequence>MSFRDFVSTQRPEALETEAVDAPQKPAAPPAASTALAKLPAARKTSSFHSFAAQRSQRAAPASTWMQSAWADEPELDEETRKLKHRQLVIVPEPPPPPRRVFARVAAEAAGLYATVDAEVAVAFLPEGAPVGRVEGGQPSGGRPFACWVDCDVVAHCDVDEPSVADWARTRLLELALYEKRFRPEGRDAPDAASRLAAALRRDPALLEALGRGAPAAETALRLEHGAGRPDLAPAWQKGFVDVSPARVLVFGDGSVLDVAANARDASRPEILLEGPVLDYLTGAAAAVFREEGAQPIEFLGDGRTRHHPEAVKHALAEAARAAPPEPTDAAKAEEGRIAEAGIEEAEE</sequence>
<dbReference type="Proteomes" id="UP001363151">
    <property type="component" value="Unassembled WGS sequence"/>
</dbReference>
<feature type="compositionally biased region" description="Basic and acidic residues" evidence="1">
    <location>
        <begin position="329"/>
        <end position="338"/>
    </location>
</feature>
<organism evidence="2 3">
    <name type="scientific">Aureococcus anophagefferens</name>
    <name type="common">Harmful bloom alga</name>
    <dbReference type="NCBI Taxonomy" id="44056"/>
    <lineage>
        <taxon>Eukaryota</taxon>
        <taxon>Sar</taxon>
        <taxon>Stramenopiles</taxon>
        <taxon>Ochrophyta</taxon>
        <taxon>Pelagophyceae</taxon>
        <taxon>Pelagomonadales</taxon>
        <taxon>Pelagomonadaceae</taxon>
        <taxon>Aureococcus</taxon>
    </lineage>
</organism>
<feature type="region of interest" description="Disordered" evidence="1">
    <location>
        <begin position="1"/>
        <end position="40"/>
    </location>
</feature>
<protein>
    <submittedName>
        <fullName evidence="2">Uncharacterized protein</fullName>
    </submittedName>
</protein>
<accession>A0ABR1FHE9</accession>
<proteinExistence type="predicted"/>
<feature type="region of interest" description="Disordered" evidence="1">
    <location>
        <begin position="318"/>
        <end position="348"/>
    </location>
</feature>